<dbReference type="Gene3D" id="3.10.450.10">
    <property type="match status" value="1"/>
</dbReference>
<evidence type="ECO:0000313" key="3">
    <source>
        <dbReference type="Proteomes" id="UP000054928"/>
    </source>
</evidence>
<feature type="signal peptide" evidence="1">
    <location>
        <begin position="1"/>
        <end position="24"/>
    </location>
</feature>
<dbReference type="GO" id="GO:0004869">
    <property type="term" value="F:cysteine-type endopeptidase inhibitor activity"/>
    <property type="evidence" value="ECO:0007669"/>
    <property type="project" value="InterPro"/>
</dbReference>
<accession>A0A0P1AHM8</accession>
<name>A0A0P1AHM8_PLAHL</name>
<keyword evidence="3" id="KW-1185">Reference proteome</keyword>
<keyword evidence="1" id="KW-0732">Signal</keyword>
<protein>
    <submittedName>
        <fullName evidence="2">Protease inhibitor protein</fullName>
    </submittedName>
</protein>
<dbReference type="RefSeq" id="XP_024576357.1">
    <property type="nucleotide sequence ID" value="XM_024725597.1"/>
</dbReference>
<reference evidence="3" key="1">
    <citation type="submission" date="2014-09" db="EMBL/GenBank/DDBJ databases">
        <authorList>
            <person name="Sharma Rahul"/>
            <person name="Thines Marco"/>
        </authorList>
    </citation>
    <scope>NUCLEOTIDE SEQUENCE [LARGE SCALE GENOMIC DNA]</scope>
</reference>
<organism evidence="2 3">
    <name type="scientific">Plasmopara halstedii</name>
    <name type="common">Downy mildew of sunflower</name>
    <dbReference type="NCBI Taxonomy" id="4781"/>
    <lineage>
        <taxon>Eukaryota</taxon>
        <taxon>Sar</taxon>
        <taxon>Stramenopiles</taxon>
        <taxon>Oomycota</taxon>
        <taxon>Peronosporomycetes</taxon>
        <taxon>Peronosporales</taxon>
        <taxon>Peronosporaceae</taxon>
        <taxon>Plasmopara</taxon>
    </lineage>
</organism>
<feature type="chain" id="PRO_5006058673" evidence="1">
    <location>
        <begin position="25"/>
        <end position="128"/>
    </location>
</feature>
<evidence type="ECO:0000313" key="2">
    <source>
        <dbReference type="EMBL" id="CEG39988.1"/>
    </source>
</evidence>
<dbReference type="InterPro" id="IPR046350">
    <property type="entry name" value="Cystatin_sf"/>
</dbReference>
<dbReference type="Proteomes" id="UP000054928">
    <property type="component" value="Unassembled WGS sequence"/>
</dbReference>
<dbReference type="OrthoDB" id="164262at2759"/>
<dbReference type="AlphaFoldDB" id="A0A0P1AHM8"/>
<dbReference type="OMA" id="FQVAGCP"/>
<proteinExistence type="predicted"/>
<dbReference type="EMBL" id="CCYD01000468">
    <property type="protein sequence ID" value="CEG39988.1"/>
    <property type="molecule type" value="Genomic_DNA"/>
</dbReference>
<sequence>MAFVRSIGLFVSLALAITIPQIQSIVGSYTLQNPTDEDIKLLTKAAGNASMYQANVTARICLYAVESLQTQVVAGINYKFQVAGCNVMTDKELGACIDRNCEHFDYNIVLFSQPWTDTLQVTSITPAD</sequence>
<evidence type="ECO:0000256" key="1">
    <source>
        <dbReference type="SAM" id="SignalP"/>
    </source>
</evidence>
<dbReference type="SUPFAM" id="SSF54403">
    <property type="entry name" value="Cystatin/monellin"/>
    <property type="match status" value="1"/>
</dbReference>
<dbReference type="GeneID" id="36405266"/>
<dbReference type="InterPro" id="IPR000010">
    <property type="entry name" value="Cystatin_dom"/>
</dbReference>
<dbReference type="CDD" id="cd00042">
    <property type="entry name" value="CY"/>
    <property type="match status" value="1"/>
</dbReference>
<dbReference type="STRING" id="4781.A0A0P1AHM8"/>